<comment type="caution">
    <text evidence="4">The sequence shown here is derived from an EMBL/GenBank/DDBJ whole genome shotgun (WGS) entry which is preliminary data.</text>
</comment>
<gene>
    <name evidence="4" type="ORF">HNQ88_002572</name>
</gene>
<dbReference type="PANTHER" id="PTHR43048">
    <property type="entry name" value="METHYLMALONYL-COA EPIMERASE"/>
    <property type="match status" value="1"/>
</dbReference>
<dbReference type="GO" id="GO:0016829">
    <property type="term" value="F:lyase activity"/>
    <property type="evidence" value="ECO:0007669"/>
    <property type="project" value="UniProtKB-KW"/>
</dbReference>
<evidence type="ECO:0000313" key="5">
    <source>
        <dbReference type="Proteomes" id="UP001185092"/>
    </source>
</evidence>
<feature type="signal peptide" evidence="2">
    <location>
        <begin position="1"/>
        <end position="20"/>
    </location>
</feature>
<dbReference type="PROSITE" id="PS51819">
    <property type="entry name" value="VOC"/>
    <property type="match status" value="1"/>
</dbReference>
<dbReference type="EMBL" id="JAVDQD010000003">
    <property type="protein sequence ID" value="MDR6239524.1"/>
    <property type="molecule type" value="Genomic_DNA"/>
</dbReference>
<evidence type="ECO:0000313" key="4">
    <source>
        <dbReference type="EMBL" id="MDR6239524.1"/>
    </source>
</evidence>
<dbReference type="GO" id="GO:0004493">
    <property type="term" value="F:methylmalonyl-CoA epimerase activity"/>
    <property type="evidence" value="ECO:0007669"/>
    <property type="project" value="TreeGrafter"/>
</dbReference>
<reference evidence="4" key="1">
    <citation type="submission" date="2023-07" db="EMBL/GenBank/DDBJ databases">
        <title>Genomic Encyclopedia of Type Strains, Phase IV (KMG-IV): sequencing the most valuable type-strain genomes for metagenomic binning, comparative biology and taxonomic classification.</title>
        <authorList>
            <person name="Goeker M."/>
        </authorList>
    </citation>
    <scope>NUCLEOTIDE SEQUENCE</scope>
    <source>
        <strain evidence="4">DSM 26174</strain>
    </source>
</reference>
<dbReference type="Proteomes" id="UP001185092">
    <property type="component" value="Unassembled WGS sequence"/>
</dbReference>
<accession>A0AAE3XQH4</accession>
<organism evidence="4 5">
    <name type="scientific">Aureibacter tunicatorum</name>
    <dbReference type="NCBI Taxonomy" id="866807"/>
    <lineage>
        <taxon>Bacteria</taxon>
        <taxon>Pseudomonadati</taxon>
        <taxon>Bacteroidota</taxon>
        <taxon>Cytophagia</taxon>
        <taxon>Cytophagales</taxon>
        <taxon>Persicobacteraceae</taxon>
        <taxon>Aureibacter</taxon>
    </lineage>
</organism>
<dbReference type="GO" id="GO:0046872">
    <property type="term" value="F:metal ion binding"/>
    <property type="evidence" value="ECO:0007669"/>
    <property type="project" value="UniProtKB-KW"/>
</dbReference>
<sequence>MKKYLSLLALVFSMATIAYSQDKNNIGNMEEPVKTYPKTFSHIGITVPDIEEAVKFYTEVMGFYIIMEPTVVKEENETAIGQMCIDVFGEGWETFRIAHLSTGDKIGFEIFEFKESKDLKPNFEPFRTGLFHFSVQDPDVEGLVKKIVEAGGKQRMPIREYYPGEKPYRMCYVEDPFGTVFEIYSHSYELHYSEGAYK</sequence>
<dbReference type="RefSeq" id="WP_309939210.1">
    <property type="nucleotide sequence ID" value="NZ_AP025305.1"/>
</dbReference>
<dbReference type="InterPro" id="IPR037523">
    <property type="entry name" value="VOC_core"/>
</dbReference>
<dbReference type="CDD" id="cd16361">
    <property type="entry name" value="VOC_ShValD_like"/>
    <property type="match status" value="1"/>
</dbReference>
<dbReference type="InterPro" id="IPR029068">
    <property type="entry name" value="Glyas_Bleomycin-R_OHBP_Dase"/>
</dbReference>
<dbReference type="AlphaFoldDB" id="A0AAE3XQH4"/>
<evidence type="ECO:0000259" key="3">
    <source>
        <dbReference type="PROSITE" id="PS51819"/>
    </source>
</evidence>
<dbReference type="SUPFAM" id="SSF54593">
    <property type="entry name" value="Glyoxalase/Bleomycin resistance protein/Dihydroxybiphenyl dioxygenase"/>
    <property type="match status" value="1"/>
</dbReference>
<dbReference type="InterPro" id="IPR051785">
    <property type="entry name" value="MMCE/EMCE_epimerase"/>
</dbReference>
<dbReference type="InterPro" id="IPR004360">
    <property type="entry name" value="Glyas_Fos-R_dOase_dom"/>
</dbReference>
<evidence type="ECO:0000256" key="1">
    <source>
        <dbReference type="ARBA" id="ARBA00022723"/>
    </source>
</evidence>
<dbReference type="GO" id="GO:0046491">
    <property type="term" value="P:L-methylmalonyl-CoA metabolic process"/>
    <property type="evidence" value="ECO:0007669"/>
    <property type="project" value="TreeGrafter"/>
</dbReference>
<feature type="chain" id="PRO_5042296894" evidence="2">
    <location>
        <begin position="21"/>
        <end position="198"/>
    </location>
</feature>
<feature type="domain" description="VOC" evidence="3">
    <location>
        <begin position="39"/>
        <end position="186"/>
    </location>
</feature>
<name>A0AAE3XQH4_9BACT</name>
<dbReference type="Gene3D" id="3.10.180.10">
    <property type="entry name" value="2,3-Dihydroxybiphenyl 1,2-Dioxygenase, domain 1"/>
    <property type="match status" value="1"/>
</dbReference>
<proteinExistence type="predicted"/>
<dbReference type="NCBIfam" id="TIGR03645">
    <property type="entry name" value="glyox_marine"/>
    <property type="match status" value="1"/>
</dbReference>
<evidence type="ECO:0000256" key="2">
    <source>
        <dbReference type="SAM" id="SignalP"/>
    </source>
</evidence>
<dbReference type="PANTHER" id="PTHR43048:SF6">
    <property type="entry name" value="BLR8189 PROTEIN"/>
    <property type="match status" value="1"/>
</dbReference>
<keyword evidence="2" id="KW-0732">Signal</keyword>
<dbReference type="InterPro" id="IPR019883">
    <property type="entry name" value="Lactoylglutathione_lyase"/>
</dbReference>
<keyword evidence="4" id="KW-0456">Lyase</keyword>
<protein>
    <submittedName>
        <fullName evidence="4">Lactoylglutathione lyase family protein</fullName>
    </submittedName>
</protein>
<keyword evidence="5" id="KW-1185">Reference proteome</keyword>
<keyword evidence="1" id="KW-0479">Metal-binding</keyword>
<dbReference type="Pfam" id="PF00903">
    <property type="entry name" value="Glyoxalase"/>
    <property type="match status" value="1"/>
</dbReference>